<organism evidence="2 3">
    <name type="scientific">Breoghania corrubedonensis</name>
    <dbReference type="NCBI Taxonomy" id="665038"/>
    <lineage>
        <taxon>Bacteria</taxon>
        <taxon>Pseudomonadati</taxon>
        <taxon>Pseudomonadota</taxon>
        <taxon>Alphaproteobacteria</taxon>
        <taxon>Hyphomicrobiales</taxon>
        <taxon>Stappiaceae</taxon>
        <taxon>Breoghania</taxon>
    </lineage>
</organism>
<dbReference type="OrthoDB" id="7868674at2"/>
<dbReference type="AlphaFoldDB" id="A0A2T5V1B5"/>
<name>A0A2T5V1B5_9HYPH</name>
<evidence type="ECO:0000313" key="2">
    <source>
        <dbReference type="EMBL" id="PTW57526.1"/>
    </source>
</evidence>
<gene>
    <name evidence="2" type="ORF">C8N35_1105</name>
</gene>
<feature type="chain" id="PRO_5015493355" evidence="1">
    <location>
        <begin position="23"/>
        <end position="85"/>
    </location>
</feature>
<reference evidence="2 3" key="1">
    <citation type="submission" date="2018-04" db="EMBL/GenBank/DDBJ databases">
        <title>Genomic Encyclopedia of Archaeal and Bacterial Type Strains, Phase II (KMG-II): from individual species to whole genera.</title>
        <authorList>
            <person name="Goeker M."/>
        </authorList>
    </citation>
    <scope>NUCLEOTIDE SEQUENCE [LARGE SCALE GENOMIC DNA]</scope>
    <source>
        <strain evidence="2 3">DSM 23382</strain>
    </source>
</reference>
<evidence type="ECO:0000256" key="1">
    <source>
        <dbReference type="SAM" id="SignalP"/>
    </source>
</evidence>
<dbReference type="RefSeq" id="WP_107991415.1">
    <property type="nucleotide sequence ID" value="NZ_QAYG01000010.1"/>
</dbReference>
<comment type="caution">
    <text evidence="2">The sequence shown here is derived from an EMBL/GenBank/DDBJ whole genome shotgun (WGS) entry which is preliminary data.</text>
</comment>
<keyword evidence="1" id="KW-0732">Signal</keyword>
<keyword evidence="3" id="KW-1185">Reference proteome</keyword>
<accession>A0A2T5V1B5</accession>
<evidence type="ECO:0000313" key="3">
    <source>
        <dbReference type="Proteomes" id="UP000244081"/>
    </source>
</evidence>
<sequence>MRRVIVSAAAVALIASATTAFAAQTTTGTVKAFNHKSMTLTLKDGVKYRLPAGWKNPGLKTGEKVAVTYDVKNGKRTASAVEIRK</sequence>
<feature type="signal peptide" evidence="1">
    <location>
        <begin position="1"/>
        <end position="22"/>
    </location>
</feature>
<dbReference type="InterPro" id="IPR009780">
    <property type="entry name" value="DUF1344"/>
</dbReference>
<dbReference type="Proteomes" id="UP000244081">
    <property type="component" value="Unassembled WGS sequence"/>
</dbReference>
<dbReference type="EMBL" id="QAYG01000010">
    <property type="protein sequence ID" value="PTW57526.1"/>
    <property type="molecule type" value="Genomic_DNA"/>
</dbReference>
<protein>
    <submittedName>
        <fullName evidence="2">Uncharacterized protein DUF1344</fullName>
    </submittedName>
</protein>
<dbReference type="Pfam" id="PF07076">
    <property type="entry name" value="DUF1344"/>
    <property type="match status" value="1"/>
</dbReference>
<proteinExistence type="predicted"/>